<dbReference type="Gene3D" id="3.40.50.300">
    <property type="entry name" value="P-loop containing nucleotide triphosphate hydrolases"/>
    <property type="match status" value="2"/>
</dbReference>
<feature type="domain" description="ATPase AAA-type core" evidence="1">
    <location>
        <begin position="23"/>
        <end position="326"/>
    </location>
</feature>
<dbReference type="InterPro" id="IPR027417">
    <property type="entry name" value="P-loop_NTPase"/>
</dbReference>
<dbReference type="PANTHER" id="PTHR40396">
    <property type="entry name" value="ATPASE-LIKE PROTEIN"/>
    <property type="match status" value="1"/>
</dbReference>
<dbReference type="PIRSF" id="PIRSF029347">
    <property type="entry name" value="RecF"/>
    <property type="match status" value="1"/>
</dbReference>
<dbReference type="PANTHER" id="PTHR40396:SF1">
    <property type="entry name" value="ATPASE AAA-TYPE CORE DOMAIN-CONTAINING PROTEIN"/>
    <property type="match status" value="1"/>
</dbReference>
<dbReference type="EMBL" id="JANUCP010000004">
    <property type="protein sequence ID" value="MCS3919932.1"/>
    <property type="molecule type" value="Genomic_DNA"/>
</dbReference>
<sequence length="389" mass="43863">MIHKVYVRNYKSIAEVEVTLERFTVFIGPNGSGKSNFVDALRFMRDAINLGLDAAISHRRGIKAIRRWSPRRPVDVAIALELVFPDGTQTVYGFELGSGRGGEYRIKAEICKTIQSDGTEDGFEVREGNIVRFPKALELPASPEPQPVRFLLFPFLGTAIAQQAWNFLRSIGFYHPLPNAIRASAYMPVITPPPLLEHGENLPFVLRTLQQNHPDAFQWISEYLRLLVPGLKSLVPSKSGDMLEVEHGDESATYASLEFWQESDGTLRLLALLTAMYQQPPLSMLVIEEPELTVHPEALSFLVDLLIERSAYQQVLITTHSPDLLNRLPAETLRIVELERGTTKIGLLSEEQKSVIEAKYFKMGDLLRLEGLRRELPEPVQPSLPLKER</sequence>
<dbReference type="Proteomes" id="UP001204798">
    <property type="component" value="Unassembled WGS sequence"/>
</dbReference>
<evidence type="ECO:0000259" key="1">
    <source>
        <dbReference type="Pfam" id="PF13304"/>
    </source>
</evidence>
<name>A0ABT2EPS1_9BACT</name>
<reference evidence="2 3" key="1">
    <citation type="submission" date="2022-08" db="EMBL/GenBank/DDBJ databases">
        <title>Bacterial and archaeal communities from various locations to study Microbial Dark Matter (Phase II).</title>
        <authorList>
            <person name="Stepanauskas R."/>
        </authorList>
    </citation>
    <scope>NUCLEOTIDE SEQUENCE [LARGE SCALE GENOMIC DNA]</scope>
    <source>
        <strain evidence="2 3">PD1</strain>
    </source>
</reference>
<comment type="caution">
    <text evidence="2">The sequence shown here is derived from an EMBL/GenBank/DDBJ whole genome shotgun (WGS) entry which is preliminary data.</text>
</comment>
<gene>
    <name evidence="2" type="ORF">M2350_002349</name>
</gene>
<dbReference type="RefSeq" id="WP_259096904.1">
    <property type="nucleotide sequence ID" value="NZ_CP130454.1"/>
</dbReference>
<proteinExistence type="predicted"/>
<accession>A0ABT2EPS1</accession>
<keyword evidence="3" id="KW-1185">Reference proteome</keyword>
<organism evidence="2 3">
    <name type="scientific">Candidatus Fervidibacter sacchari</name>
    <dbReference type="NCBI Taxonomy" id="1448929"/>
    <lineage>
        <taxon>Bacteria</taxon>
        <taxon>Candidatus Fervidibacterota</taxon>
        <taxon>Candidatus Fervidibacter</taxon>
    </lineage>
</organism>
<evidence type="ECO:0000313" key="3">
    <source>
        <dbReference type="Proteomes" id="UP001204798"/>
    </source>
</evidence>
<dbReference type="SUPFAM" id="SSF52540">
    <property type="entry name" value="P-loop containing nucleoside triphosphate hydrolases"/>
    <property type="match status" value="1"/>
</dbReference>
<dbReference type="InterPro" id="IPR014555">
    <property type="entry name" value="RecF-like"/>
</dbReference>
<evidence type="ECO:0000313" key="2">
    <source>
        <dbReference type="EMBL" id="MCS3919932.1"/>
    </source>
</evidence>
<dbReference type="InterPro" id="IPR003959">
    <property type="entry name" value="ATPase_AAA_core"/>
</dbReference>
<dbReference type="Pfam" id="PF13304">
    <property type="entry name" value="AAA_21"/>
    <property type="match status" value="1"/>
</dbReference>
<protein>
    <submittedName>
        <fullName evidence="2">ATPase</fullName>
    </submittedName>
</protein>